<evidence type="ECO:0000313" key="4">
    <source>
        <dbReference type="EMBL" id="KAH3788759.1"/>
    </source>
</evidence>
<dbReference type="Pfam" id="PF00012">
    <property type="entry name" value="HSP70"/>
    <property type="match status" value="1"/>
</dbReference>
<dbReference type="GO" id="GO:0005524">
    <property type="term" value="F:ATP binding"/>
    <property type="evidence" value="ECO:0007669"/>
    <property type="project" value="UniProtKB-KW"/>
</dbReference>
<dbReference type="PANTHER" id="PTHR14187">
    <property type="entry name" value="ALPHA KINASE/ELONGATION FACTOR 2 KINASE"/>
    <property type="match status" value="1"/>
</dbReference>
<organism evidence="4 5">
    <name type="scientific">Dreissena polymorpha</name>
    <name type="common">Zebra mussel</name>
    <name type="synonym">Mytilus polymorpha</name>
    <dbReference type="NCBI Taxonomy" id="45954"/>
    <lineage>
        <taxon>Eukaryota</taxon>
        <taxon>Metazoa</taxon>
        <taxon>Spiralia</taxon>
        <taxon>Lophotrochozoa</taxon>
        <taxon>Mollusca</taxon>
        <taxon>Bivalvia</taxon>
        <taxon>Autobranchia</taxon>
        <taxon>Heteroconchia</taxon>
        <taxon>Euheterodonta</taxon>
        <taxon>Imparidentia</taxon>
        <taxon>Neoheterodontei</taxon>
        <taxon>Myida</taxon>
        <taxon>Dreissenoidea</taxon>
        <taxon>Dreissenidae</taxon>
        <taxon>Dreissena</taxon>
    </lineage>
</organism>
<protein>
    <recommendedName>
        <fullName evidence="6">Heat shock protein 70</fullName>
    </recommendedName>
</protein>
<sequence>FMIDDLTSMSNQQVSGLNLEDIYWVLTVPAIWDDSAKQFMRLAAQEAGIPCEKLSIALEPEAASIYCRHAPVKVDATAGGISSFKSGSKYLVLDAGGGTIDITVHEVSFGGKLKELFKATGRAWGGTMVDKAFLDFLVNLIGKDVLQRFKDDHMEDYIDLLRDFELKKRATIRLVKDL</sequence>
<dbReference type="Proteomes" id="UP000828390">
    <property type="component" value="Unassembled WGS sequence"/>
</dbReference>
<dbReference type="PANTHER" id="PTHR14187:SF5">
    <property type="entry name" value="HEAT SHOCK 70 KDA PROTEIN 12A"/>
    <property type="match status" value="1"/>
</dbReference>
<evidence type="ECO:0008006" key="6">
    <source>
        <dbReference type="Google" id="ProtNLM"/>
    </source>
</evidence>
<dbReference type="Gene3D" id="3.30.420.40">
    <property type="match status" value="2"/>
</dbReference>
<dbReference type="InterPro" id="IPR043129">
    <property type="entry name" value="ATPase_NBD"/>
</dbReference>
<dbReference type="SUPFAM" id="SSF53067">
    <property type="entry name" value="Actin-like ATPase domain"/>
    <property type="match status" value="2"/>
</dbReference>
<proteinExistence type="inferred from homology"/>
<dbReference type="Gene3D" id="3.90.640.10">
    <property type="entry name" value="Actin, Chain A, domain 4"/>
    <property type="match status" value="1"/>
</dbReference>
<keyword evidence="2" id="KW-0547">Nucleotide-binding</keyword>
<gene>
    <name evidence="4" type="ORF">DPMN_166907</name>
</gene>
<dbReference type="AlphaFoldDB" id="A0A9D4EZV6"/>
<accession>A0A9D4EZV6</accession>
<feature type="non-terminal residue" evidence="4">
    <location>
        <position position="1"/>
    </location>
</feature>
<dbReference type="InterPro" id="IPR013126">
    <property type="entry name" value="Hsp_70_fam"/>
</dbReference>
<keyword evidence="5" id="KW-1185">Reference proteome</keyword>
<comment type="caution">
    <text evidence="4">The sequence shown here is derived from an EMBL/GenBank/DDBJ whole genome shotgun (WGS) entry which is preliminary data.</text>
</comment>
<reference evidence="4" key="2">
    <citation type="submission" date="2020-11" db="EMBL/GenBank/DDBJ databases">
        <authorList>
            <person name="McCartney M.A."/>
            <person name="Auch B."/>
            <person name="Kono T."/>
            <person name="Mallez S."/>
            <person name="Becker A."/>
            <person name="Gohl D.M."/>
            <person name="Silverstein K.A.T."/>
            <person name="Koren S."/>
            <person name="Bechman K.B."/>
            <person name="Herman A."/>
            <person name="Abrahante J.E."/>
            <person name="Garbe J."/>
        </authorList>
    </citation>
    <scope>NUCLEOTIDE SEQUENCE</scope>
    <source>
        <strain evidence="4">Duluth1</strain>
        <tissue evidence="4">Whole animal</tissue>
    </source>
</reference>
<dbReference type="EMBL" id="JAIWYP010000008">
    <property type="protein sequence ID" value="KAH3788759.1"/>
    <property type="molecule type" value="Genomic_DNA"/>
</dbReference>
<evidence type="ECO:0000313" key="5">
    <source>
        <dbReference type="Proteomes" id="UP000828390"/>
    </source>
</evidence>
<dbReference type="GO" id="GO:0140662">
    <property type="term" value="F:ATP-dependent protein folding chaperone"/>
    <property type="evidence" value="ECO:0007669"/>
    <property type="project" value="InterPro"/>
</dbReference>
<keyword evidence="3" id="KW-0067">ATP-binding</keyword>
<reference evidence="4" key="1">
    <citation type="journal article" date="2019" name="bioRxiv">
        <title>The Genome of the Zebra Mussel, Dreissena polymorpha: A Resource for Invasive Species Research.</title>
        <authorList>
            <person name="McCartney M.A."/>
            <person name="Auch B."/>
            <person name="Kono T."/>
            <person name="Mallez S."/>
            <person name="Zhang Y."/>
            <person name="Obille A."/>
            <person name="Becker A."/>
            <person name="Abrahante J.E."/>
            <person name="Garbe J."/>
            <person name="Badalamenti J.P."/>
            <person name="Herman A."/>
            <person name="Mangelson H."/>
            <person name="Liachko I."/>
            <person name="Sullivan S."/>
            <person name="Sone E.D."/>
            <person name="Koren S."/>
            <person name="Silverstein K.A.T."/>
            <person name="Beckman K.B."/>
            <person name="Gohl D.M."/>
        </authorList>
    </citation>
    <scope>NUCLEOTIDE SEQUENCE</scope>
    <source>
        <strain evidence="4">Duluth1</strain>
        <tissue evidence="4">Whole animal</tissue>
    </source>
</reference>
<comment type="similarity">
    <text evidence="1">Belongs to the heat shock protein 70 family.</text>
</comment>
<name>A0A9D4EZV6_DREPO</name>
<evidence type="ECO:0000256" key="2">
    <source>
        <dbReference type="ARBA" id="ARBA00022741"/>
    </source>
</evidence>
<evidence type="ECO:0000256" key="1">
    <source>
        <dbReference type="ARBA" id="ARBA00007381"/>
    </source>
</evidence>
<evidence type="ECO:0000256" key="3">
    <source>
        <dbReference type="ARBA" id="ARBA00022840"/>
    </source>
</evidence>